<dbReference type="EMBL" id="KU253712">
    <property type="protein sequence ID" value="AMB18781.1"/>
    <property type="molecule type" value="Genomic_DNA"/>
</dbReference>
<reference evidence="1 2" key="1">
    <citation type="journal article" date="2016" name="Genome Announc.">
        <title>Complete Genome Sequence of Bacillus megaterium Bacteriophage Eldridge.</title>
        <authorList>
            <person name="Reveille A.M."/>
            <person name="Eldridge K.A."/>
            <person name="Temple L.M."/>
        </authorList>
    </citation>
    <scope>NUCLEOTIDE SEQUENCE [LARGE SCALE GENOMIC DNA]</scope>
</reference>
<organism evidence="1 2">
    <name type="scientific">Bacillus phage Eldridge</name>
    <dbReference type="NCBI Taxonomy" id="1776293"/>
    <lineage>
        <taxon>Viruses</taxon>
        <taxon>Duplodnaviria</taxon>
        <taxon>Heunggongvirae</taxon>
        <taxon>Uroviricota</taxon>
        <taxon>Caudoviricetes</taxon>
        <taxon>Herelleviridae</taxon>
        <taxon>Bastillevirinae</taxon>
        <taxon>Eldridgevirus</taxon>
        <taxon>Eldridgevirus eldridge</taxon>
    </lineage>
</organism>
<dbReference type="GeneID" id="28801860"/>
<proteinExistence type="predicted"/>
<dbReference type="RefSeq" id="YP_009274905.1">
    <property type="nucleotide sequence ID" value="NC_030920.1"/>
</dbReference>
<evidence type="ECO:0000313" key="1">
    <source>
        <dbReference type="EMBL" id="AMB18781.1"/>
    </source>
</evidence>
<dbReference type="Proteomes" id="UP000204502">
    <property type="component" value="Segment"/>
</dbReference>
<sequence length="161" mass="18765">MAVSVEELTNYSLVPFSMYETLEAKLQALLAGEILFLKKFERNEGVDVLIKLVQKKFTVTQVSYDVTMRDADIPRYWTTYNIGLNDISLFTCFKFEEAAFTKENKYMINDRVLYVSIDGRKDAAVIEEVYQHNIDPTKFAYRLSRDGAVYAEDELYENPYM</sequence>
<keyword evidence="2" id="KW-1185">Reference proteome</keyword>
<protein>
    <submittedName>
        <fullName evidence="1">Uncharacterized protein</fullName>
    </submittedName>
</protein>
<gene>
    <name evidence="1" type="ORF">Eldridge_0201</name>
</gene>
<accession>A0A0Y0ATY8</accession>
<name>A0A0Y0ATY8_9CAUD</name>
<dbReference type="KEGG" id="vg:28801860"/>
<evidence type="ECO:0000313" key="2">
    <source>
        <dbReference type="Proteomes" id="UP000204502"/>
    </source>
</evidence>
<dbReference type="OrthoDB" id="12513at10239"/>